<keyword evidence="1" id="KW-1133">Transmembrane helix</keyword>
<protein>
    <submittedName>
        <fullName evidence="2">Uncharacterized protein</fullName>
    </submittedName>
</protein>
<keyword evidence="1" id="KW-0812">Transmembrane</keyword>
<dbReference type="EMBL" id="JACJVR010000002">
    <property type="protein sequence ID" value="MBB6689820.1"/>
    <property type="molecule type" value="Genomic_DNA"/>
</dbReference>
<dbReference type="AlphaFoldDB" id="A0A841TVC6"/>
<comment type="caution">
    <text evidence="2">The sequence shown here is derived from an EMBL/GenBank/DDBJ whole genome shotgun (WGS) entry which is preliminary data.</text>
</comment>
<organism evidence="2 3">
    <name type="scientific">Cohnella xylanilytica</name>
    <dbReference type="NCBI Taxonomy" id="557555"/>
    <lineage>
        <taxon>Bacteria</taxon>
        <taxon>Bacillati</taxon>
        <taxon>Bacillota</taxon>
        <taxon>Bacilli</taxon>
        <taxon>Bacillales</taxon>
        <taxon>Paenibacillaceae</taxon>
        <taxon>Cohnella</taxon>
    </lineage>
</organism>
<sequence>MNHNNRTALLSLSVVCITGSTVLARANVASVGFLSGLLVGVGIVGCALGIALVAKNRGKSKA</sequence>
<proteinExistence type="predicted"/>
<dbReference type="RefSeq" id="WP_185133856.1">
    <property type="nucleotide sequence ID" value="NZ_BORM01000012.1"/>
</dbReference>
<evidence type="ECO:0000256" key="1">
    <source>
        <dbReference type="SAM" id="Phobius"/>
    </source>
</evidence>
<gene>
    <name evidence="2" type="ORF">H7B90_00245</name>
</gene>
<accession>A0A841TVC6</accession>
<keyword evidence="1" id="KW-0472">Membrane</keyword>
<keyword evidence="3" id="KW-1185">Reference proteome</keyword>
<feature type="transmembrane region" description="Helical" evidence="1">
    <location>
        <begin position="34"/>
        <end position="54"/>
    </location>
</feature>
<reference evidence="2 3" key="1">
    <citation type="submission" date="2020-08" db="EMBL/GenBank/DDBJ databases">
        <title>Cohnella phylogeny.</title>
        <authorList>
            <person name="Dunlap C."/>
        </authorList>
    </citation>
    <scope>NUCLEOTIDE SEQUENCE [LARGE SCALE GENOMIC DNA]</scope>
    <source>
        <strain evidence="2 3">DSM 25239</strain>
    </source>
</reference>
<evidence type="ECO:0000313" key="3">
    <source>
        <dbReference type="Proteomes" id="UP000553776"/>
    </source>
</evidence>
<name>A0A841TVC6_9BACL</name>
<evidence type="ECO:0000313" key="2">
    <source>
        <dbReference type="EMBL" id="MBB6689820.1"/>
    </source>
</evidence>
<dbReference type="Proteomes" id="UP000553776">
    <property type="component" value="Unassembled WGS sequence"/>
</dbReference>